<feature type="region of interest" description="Disordered" evidence="6">
    <location>
        <begin position="301"/>
        <end position="345"/>
    </location>
</feature>
<evidence type="ECO:0000313" key="8">
    <source>
        <dbReference type="EMBL" id="KAF4670766.1"/>
    </source>
</evidence>
<dbReference type="PANTHER" id="PTHR15180:SF1">
    <property type="entry name" value="GENERAL TRANSCRIPTION FACTOR 3C POLYPEPTIDE 1"/>
    <property type="match status" value="1"/>
</dbReference>
<dbReference type="Pfam" id="PF04182">
    <property type="entry name" value="B-block_TFIIIC"/>
    <property type="match status" value="1"/>
</dbReference>
<dbReference type="EMBL" id="JABANN010000004">
    <property type="protein sequence ID" value="KAF4676232.1"/>
    <property type="molecule type" value="Genomic_DNA"/>
</dbReference>
<feature type="region of interest" description="Disordered" evidence="6">
    <location>
        <begin position="1074"/>
        <end position="1118"/>
    </location>
</feature>
<sequence>MLPSPITLVVCLGGVGERLMEGVSIDAAGGLRFSDIVVNLNNRKAEGADCPQLLEALKHNLVHPEELQLPCFIAEGTGEEEDPVVDVLEDYRNNLLGIALHPDICEHVVHKSIIYLVSNARYQGLWGYQLCPLLNIDHKQLHHLTSKLIQEKIIVRFNLMIPKVIRRQHKGSVSPISCVLFLHQFYDLQRMDPLLASSILSEHIEPISDRVVQLLRDSPHQLLLEVDVRNVVHSMFKGNLKRGQTQFRRCRDKLEREKKIEVVKVWSAELKVYRKAMCIYGTHVDTDDISLIPQFADMGAQEEDDGLSSTPRRESAPTSIRGLESPKTPRSEGEEEYASSEGAKSPKKNNWVGVGTFFRGHVSPDIIADLVRASGPKGFTNAEISKRLPVDKKFTERALDWTLKEYPEIRKDKDTRGKVSFWVYRFAQPEDEQPRAMLEDQVAPIIGDGDEMPTVLNLEGLSALGRVRAARTLRLVKEHGVLSVVDLGRAIDAEEGRGTKIDRKTLTKIADKVVEYEPMMKKTSTMYRSQDVSVVYWGSACTEEEAQQRVTAALQLKHSELTSSSAIKKRKRDSLASELKSEAGDGAAAAAAAAAMLGSELSSPELSTDNAVATQALFPIATSSLDVAHPGPRRRTVNDLNAAAVYRPPTIGKTASRCGGTFSQNVCVHYGYVGAIMLRCKYLHQFLLKNMRAAWFNAEELTMSLDIVGCGIPHPYLDEYLVSGSRSNLRVGDLPQDVKDHLTNPFTLSDARNRRAKSFAQIKQLLSLLVRLNLVTLGKASEVDREHHPGDDTVVYYAHDKVTLKPFFPAADAPESLLQEISDSEHDPDGEEYIFFDPEEPPPSSPGADSSSVMDACEDFWNTLQRNSLRWRRKVMNAVEKVNEQQGGEKKPKTKHSSEVFSKGRGQLPAGCDVSELFFRKNWTGSLYVSATQRNALEQLLKQLSEEPVDESYLVNGVRVVDASNPLVKATCLEHNIDLHVALKYLRRRVLLSGEKGDKFKQTVDFVPVHAVRYKCHICHFLTSHRVAILSHYRARHGYQELPDDPTLYTAKHFIQTVLNSAGASSRHNYKELINSQALPDQPRPHKRRRRNRAQAMQQLDEVPAEDVPAESSGGAPEPQLSSFEIALFKFYLATAKKLIDYREPAIITSEVPEPKHRIWSIVAAVVGRTPQEAYRLALRSTKGRTTNKSGMSHGVYNYLPLGYESSTAPMNVVPSYLNSTKDLLGDSILSALTRMILLTSNSSYSSHATRHSLFRMGYKEEDIRMSFQLWHARGMVGRARRADFAGRKFMLSNVARMAVYGKAADISLLRDGLACLEGDADSAGVVHAEPTGSWMQVLANCVAQGRVTLDCIWFPEASKALPGTQSDASIPNVEEEEHQSDAEDDELMEDHDDNEEGGGQQIFVGIRKHLELTQRPGGPDANNSKPPQVMEAVSWEINEDEEDNASDESQHGASASEFQRVIMEVAQHASEFNPAGYGVVAKGDVAMATPEGTEEQAAQEHHKEKEYEKSSEWTPAWAEFMREQYPKVDAKKALEAAGWLLHRVDAEVARTTPLSSESSEVDLMETYTKAMKQKRRRWPDFTTVVEILEKLRLTTRIASNTTDHTGWMILSAEHAMKSCFGRYGRAEEYHPNAPGEVSLLADMLCKACPLFKRIWMPERATNETVQAACHVLETAHLDITKSAKTGFPTKFLPDDFVPLAAWVCAGSSTGPGSVNFGAIAQLLQTVMLNLQQSPGLTSEIIQDHIAVIPLCEMQVILEMLTEGGAVYTACEDLAPPIGACSEARLFSAEDEESNIDDPVYYLTLPTYS</sequence>
<dbReference type="GO" id="GO:0042791">
    <property type="term" value="P:5S class rRNA transcription by RNA polymerase III"/>
    <property type="evidence" value="ECO:0007669"/>
    <property type="project" value="TreeGrafter"/>
</dbReference>
<feature type="compositionally biased region" description="Basic and acidic residues" evidence="6">
    <location>
        <begin position="882"/>
        <end position="891"/>
    </location>
</feature>
<dbReference type="OrthoDB" id="431852at2759"/>
<evidence type="ECO:0000256" key="2">
    <source>
        <dbReference type="ARBA" id="ARBA00022553"/>
    </source>
</evidence>
<reference evidence="10 11" key="1">
    <citation type="submission" date="2020-04" db="EMBL/GenBank/DDBJ databases">
        <title>Perkinsus olseni comparative genomics.</title>
        <authorList>
            <person name="Bogema D.R."/>
        </authorList>
    </citation>
    <scope>NUCLEOTIDE SEQUENCE [LARGE SCALE GENOMIC DNA]</scope>
    <source>
        <strain evidence="8">ATCC PRA-179</strain>
        <strain evidence="9">ATCC PRA-31</strain>
    </source>
</reference>
<feature type="region of interest" description="Disordered" evidence="6">
    <location>
        <begin position="823"/>
        <end position="852"/>
    </location>
</feature>
<accession>A0A7J6MX93</accession>
<evidence type="ECO:0000256" key="3">
    <source>
        <dbReference type="ARBA" id="ARBA00023125"/>
    </source>
</evidence>
<dbReference type="InterPro" id="IPR007309">
    <property type="entry name" value="TFIIIC_Bblock-bd"/>
</dbReference>
<dbReference type="GO" id="GO:0006384">
    <property type="term" value="P:transcription initiation at RNA polymerase III promoter"/>
    <property type="evidence" value="ECO:0007669"/>
    <property type="project" value="InterPro"/>
</dbReference>
<keyword evidence="2" id="KW-0597">Phosphoprotein</keyword>
<dbReference type="GO" id="GO:0003677">
    <property type="term" value="F:DNA binding"/>
    <property type="evidence" value="ECO:0007669"/>
    <property type="project" value="UniProtKB-KW"/>
</dbReference>
<dbReference type="Proteomes" id="UP000572268">
    <property type="component" value="Unassembled WGS sequence"/>
</dbReference>
<name>A0A7J6MX93_PEROL</name>
<keyword evidence="3" id="KW-0238">DNA-binding</keyword>
<feature type="region of interest" description="Disordered" evidence="6">
    <location>
        <begin position="1363"/>
        <end position="1400"/>
    </location>
</feature>
<comment type="caution">
    <text evidence="9">The sequence shown here is derived from an EMBL/GenBank/DDBJ whole genome shotgun (WGS) entry which is preliminary data.</text>
</comment>
<gene>
    <name evidence="9" type="ORF">FOL46_006241</name>
    <name evidence="8" type="ORF">FOZ61_008782</name>
</gene>
<protein>
    <recommendedName>
        <fullName evidence="7">B-block binding subunit of TFIIIC domain-containing protein</fullName>
    </recommendedName>
</protein>
<feature type="compositionally biased region" description="Acidic residues" evidence="6">
    <location>
        <begin position="1374"/>
        <end position="1397"/>
    </location>
</feature>
<evidence type="ECO:0000313" key="11">
    <source>
        <dbReference type="Proteomes" id="UP000572268"/>
    </source>
</evidence>
<evidence type="ECO:0000256" key="6">
    <source>
        <dbReference type="SAM" id="MobiDB-lite"/>
    </source>
</evidence>
<keyword evidence="4" id="KW-0804">Transcription</keyword>
<feature type="region of interest" description="Disordered" evidence="6">
    <location>
        <begin position="882"/>
        <end position="902"/>
    </location>
</feature>
<feature type="domain" description="B-block binding subunit of TFIIIC" evidence="7">
    <location>
        <begin position="114"/>
        <end position="186"/>
    </location>
</feature>
<evidence type="ECO:0000256" key="4">
    <source>
        <dbReference type="ARBA" id="ARBA00023163"/>
    </source>
</evidence>
<dbReference type="Proteomes" id="UP000570595">
    <property type="component" value="Unassembled WGS sequence"/>
</dbReference>
<dbReference type="InterPro" id="IPR044210">
    <property type="entry name" value="Tfc3-like"/>
</dbReference>
<dbReference type="GO" id="GO:0000127">
    <property type="term" value="C:transcription factor TFIIIC complex"/>
    <property type="evidence" value="ECO:0007669"/>
    <property type="project" value="InterPro"/>
</dbReference>
<comment type="subcellular location">
    <subcellularLocation>
        <location evidence="1">Nucleus</location>
    </subcellularLocation>
</comment>
<dbReference type="GO" id="GO:0005634">
    <property type="term" value="C:nucleus"/>
    <property type="evidence" value="ECO:0007669"/>
    <property type="project" value="UniProtKB-SubCell"/>
</dbReference>
<evidence type="ECO:0000313" key="10">
    <source>
        <dbReference type="Proteomes" id="UP000570595"/>
    </source>
</evidence>
<evidence type="ECO:0000256" key="5">
    <source>
        <dbReference type="ARBA" id="ARBA00023242"/>
    </source>
</evidence>
<feature type="compositionally biased region" description="Acidic residues" evidence="6">
    <location>
        <begin position="826"/>
        <end position="840"/>
    </location>
</feature>
<organism evidence="9 11">
    <name type="scientific">Perkinsus olseni</name>
    <name type="common">Perkinsus atlanticus</name>
    <dbReference type="NCBI Taxonomy" id="32597"/>
    <lineage>
        <taxon>Eukaryota</taxon>
        <taxon>Sar</taxon>
        <taxon>Alveolata</taxon>
        <taxon>Perkinsozoa</taxon>
        <taxon>Perkinsea</taxon>
        <taxon>Perkinsida</taxon>
        <taxon>Perkinsidae</taxon>
        <taxon>Perkinsus</taxon>
    </lineage>
</organism>
<dbReference type="PANTHER" id="PTHR15180">
    <property type="entry name" value="GENERAL TRANSCRIPTION FACTOR 3C POLYPEPTIDE 1"/>
    <property type="match status" value="1"/>
</dbReference>
<evidence type="ECO:0000313" key="9">
    <source>
        <dbReference type="EMBL" id="KAF4676232.1"/>
    </source>
</evidence>
<keyword evidence="5" id="KW-0539">Nucleus</keyword>
<evidence type="ECO:0000259" key="7">
    <source>
        <dbReference type="Pfam" id="PF04182"/>
    </source>
</evidence>
<evidence type="ECO:0000256" key="1">
    <source>
        <dbReference type="ARBA" id="ARBA00004123"/>
    </source>
</evidence>
<proteinExistence type="predicted"/>
<dbReference type="EMBL" id="JABAHT010000006">
    <property type="protein sequence ID" value="KAF4670766.1"/>
    <property type="molecule type" value="Genomic_DNA"/>
</dbReference>